<accession>A0ABP7LW64</accession>
<dbReference type="RefSeq" id="WP_344700396.1">
    <property type="nucleotide sequence ID" value="NZ_BAABBM010000001.1"/>
</dbReference>
<name>A0ABP7LW64_9SPHN</name>
<gene>
    <name evidence="2" type="ORF">GCM10022276_28840</name>
</gene>
<protein>
    <recommendedName>
        <fullName evidence="4">UrcA family protein</fullName>
    </recommendedName>
</protein>
<reference evidence="3" key="1">
    <citation type="journal article" date="2019" name="Int. J. Syst. Evol. Microbiol.">
        <title>The Global Catalogue of Microorganisms (GCM) 10K type strain sequencing project: providing services to taxonomists for standard genome sequencing and annotation.</title>
        <authorList>
            <consortium name="The Broad Institute Genomics Platform"/>
            <consortium name="The Broad Institute Genome Sequencing Center for Infectious Disease"/>
            <person name="Wu L."/>
            <person name="Ma J."/>
        </authorList>
    </citation>
    <scope>NUCLEOTIDE SEQUENCE [LARGE SCALE GENOMIC DNA]</scope>
    <source>
        <strain evidence="3">JCM 17543</strain>
    </source>
</reference>
<organism evidence="2 3">
    <name type="scientific">Sphingomonas limnosediminicola</name>
    <dbReference type="NCBI Taxonomy" id="940133"/>
    <lineage>
        <taxon>Bacteria</taxon>
        <taxon>Pseudomonadati</taxon>
        <taxon>Pseudomonadota</taxon>
        <taxon>Alphaproteobacteria</taxon>
        <taxon>Sphingomonadales</taxon>
        <taxon>Sphingomonadaceae</taxon>
        <taxon>Sphingomonas</taxon>
    </lineage>
</organism>
<keyword evidence="1" id="KW-0732">Signal</keyword>
<sequence>MSRIIVAAIALCAAAAAPAQTISIENSNASVKPPPLPENNLEQVVCERVMRTGSRLAIDKVCLTVAEWKEKRDVQRWDFERVQRVVNQEPSDLAGYTR</sequence>
<evidence type="ECO:0008006" key="4">
    <source>
        <dbReference type="Google" id="ProtNLM"/>
    </source>
</evidence>
<dbReference type="Proteomes" id="UP001500827">
    <property type="component" value="Unassembled WGS sequence"/>
</dbReference>
<keyword evidence="3" id="KW-1185">Reference proteome</keyword>
<evidence type="ECO:0000313" key="3">
    <source>
        <dbReference type="Proteomes" id="UP001500827"/>
    </source>
</evidence>
<comment type="caution">
    <text evidence="2">The sequence shown here is derived from an EMBL/GenBank/DDBJ whole genome shotgun (WGS) entry which is preliminary data.</text>
</comment>
<proteinExistence type="predicted"/>
<dbReference type="EMBL" id="BAABBM010000001">
    <property type="protein sequence ID" value="GAA3908780.1"/>
    <property type="molecule type" value="Genomic_DNA"/>
</dbReference>
<feature type="chain" id="PRO_5046099710" description="UrcA family protein" evidence="1">
    <location>
        <begin position="20"/>
        <end position="98"/>
    </location>
</feature>
<evidence type="ECO:0000313" key="2">
    <source>
        <dbReference type="EMBL" id="GAA3908780.1"/>
    </source>
</evidence>
<evidence type="ECO:0000256" key="1">
    <source>
        <dbReference type="SAM" id="SignalP"/>
    </source>
</evidence>
<feature type="signal peptide" evidence="1">
    <location>
        <begin position="1"/>
        <end position="19"/>
    </location>
</feature>